<dbReference type="Proteomes" id="UP000031599">
    <property type="component" value="Unassembled WGS sequence"/>
</dbReference>
<proteinExistence type="predicted"/>
<reference evidence="2 3" key="1">
    <citation type="submission" date="2014-12" db="EMBL/GenBank/DDBJ databases">
        <title>Genome assembly of Enhygromyxa salina DSM 15201.</title>
        <authorList>
            <person name="Sharma G."/>
            <person name="Subramanian S."/>
        </authorList>
    </citation>
    <scope>NUCLEOTIDE SEQUENCE [LARGE SCALE GENOMIC DNA]</scope>
    <source>
        <strain evidence="2 3">DSM 15201</strain>
    </source>
</reference>
<dbReference type="AlphaFoldDB" id="A0A0C2CX67"/>
<evidence type="ECO:0000256" key="1">
    <source>
        <dbReference type="SAM" id="MobiDB-lite"/>
    </source>
</evidence>
<comment type="caution">
    <text evidence="2">The sequence shown here is derived from an EMBL/GenBank/DDBJ whole genome shotgun (WGS) entry which is preliminary data.</text>
</comment>
<evidence type="ECO:0000313" key="3">
    <source>
        <dbReference type="Proteomes" id="UP000031599"/>
    </source>
</evidence>
<accession>A0A0C2CX67</accession>
<dbReference type="EMBL" id="JMCC02000049">
    <property type="protein sequence ID" value="KIG15621.1"/>
    <property type="molecule type" value="Genomic_DNA"/>
</dbReference>
<feature type="compositionally biased region" description="Low complexity" evidence="1">
    <location>
        <begin position="77"/>
        <end position="90"/>
    </location>
</feature>
<name>A0A0C2CX67_9BACT</name>
<feature type="region of interest" description="Disordered" evidence="1">
    <location>
        <begin position="70"/>
        <end position="113"/>
    </location>
</feature>
<organism evidence="2 3">
    <name type="scientific">Enhygromyxa salina</name>
    <dbReference type="NCBI Taxonomy" id="215803"/>
    <lineage>
        <taxon>Bacteria</taxon>
        <taxon>Pseudomonadati</taxon>
        <taxon>Myxococcota</taxon>
        <taxon>Polyangia</taxon>
        <taxon>Nannocystales</taxon>
        <taxon>Nannocystaceae</taxon>
        <taxon>Enhygromyxa</taxon>
    </lineage>
</organism>
<protein>
    <submittedName>
        <fullName evidence="2">Uncharacterized protein</fullName>
    </submittedName>
</protein>
<sequence>MLVAFKRVYASYRAASLAFEFQTDCAGIRDTSSMLVTDAAGFIGVSGDAELDLAVGRWAWSARVVSTSRCSSTPRLPTSAVTATSSVPSPCVAEPRVDRSPAGPGQLPVSQPW</sequence>
<gene>
    <name evidence="2" type="ORF">DB30_05369</name>
</gene>
<evidence type="ECO:0000313" key="2">
    <source>
        <dbReference type="EMBL" id="KIG15621.1"/>
    </source>
</evidence>